<keyword evidence="4" id="KW-0964">Secreted</keyword>
<keyword evidence="9" id="KW-0730">Sialic acid</keyword>
<name>A0A7K4JVY2_9AVES</name>
<evidence type="ECO:0000313" key="20">
    <source>
        <dbReference type="Proteomes" id="UP000545332"/>
    </source>
</evidence>
<evidence type="ECO:0000256" key="15">
    <source>
        <dbReference type="ARBA" id="ARBA00042018"/>
    </source>
</evidence>
<feature type="non-terminal residue" evidence="19">
    <location>
        <position position="1"/>
    </location>
</feature>
<dbReference type="GO" id="GO:0007601">
    <property type="term" value="P:visual perception"/>
    <property type="evidence" value="ECO:0007669"/>
    <property type="project" value="InterPro"/>
</dbReference>
<evidence type="ECO:0000256" key="2">
    <source>
        <dbReference type="ARBA" id="ARBA00004504"/>
    </source>
</evidence>
<organism evidence="19 20">
    <name type="scientific">Crypturellus soui</name>
    <dbReference type="NCBI Taxonomy" id="458187"/>
    <lineage>
        <taxon>Eukaryota</taxon>
        <taxon>Metazoa</taxon>
        <taxon>Chordata</taxon>
        <taxon>Craniata</taxon>
        <taxon>Vertebrata</taxon>
        <taxon>Euteleostomi</taxon>
        <taxon>Archelosauria</taxon>
        <taxon>Archosauria</taxon>
        <taxon>Dinosauria</taxon>
        <taxon>Saurischia</taxon>
        <taxon>Theropoda</taxon>
        <taxon>Coelurosauria</taxon>
        <taxon>Aves</taxon>
        <taxon>Palaeognathae</taxon>
        <taxon>Tinamiformes</taxon>
        <taxon>Tinamidae</taxon>
        <taxon>Crypturellus</taxon>
    </lineage>
</organism>
<keyword evidence="5" id="KW-0272">Extracellular matrix</keyword>
<feature type="non-terminal residue" evidence="19">
    <location>
        <position position="912"/>
    </location>
</feature>
<dbReference type="AlphaFoldDB" id="A0A7K4JVY2"/>
<keyword evidence="20" id="KW-1185">Reference proteome</keyword>
<evidence type="ECO:0000259" key="18">
    <source>
        <dbReference type="PROSITE" id="PS50024"/>
    </source>
</evidence>
<dbReference type="Pfam" id="PF01390">
    <property type="entry name" value="SEA"/>
    <property type="match status" value="2"/>
</dbReference>
<comment type="function">
    <text evidence="16">Chondroitin sulfate-, heparin- and hyaluronan-binding protein. May serve to form a basic macromolecular scaffold comprising the insoluble interphotoreceptor matrix.</text>
</comment>
<evidence type="ECO:0000313" key="19">
    <source>
        <dbReference type="EMBL" id="NWI08290.1"/>
    </source>
</evidence>
<dbReference type="Gene3D" id="3.30.70.960">
    <property type="entry name" value="SEA domain"/>
    <property type="match status" value="2"/>
</dbReference>
<comment type="subcellular location">
    <subcellularLocation>
        <location evidence="2">Cell projection</location>
        <location evidence="2">Cilium</location>
        <location evidence="2">Photoreceptor outer segment</location>
    </subcellularLocation>
    <subcellularLocation>
        <location evidence="1">Photoreceptor inner segment</location>
    </subcellularLocation>
    <subcellularLocation>
        <location evidence="3">Secreted</location>
        <location evidence="3">Extracellular space</location>
        <location evidence="3">Extracellular matrix</location>
        <location evidence="3">Interphotoreceptor matrix</location>
    </subcellularLocation>
</comment>
<feature type="compositionally biased region" description="Basic and acidic residues" evidence="17">
    <location>
        <begin position="322"/>
        <end position="334"/>
    </location>
</feature>
<dbReference type="PANTHER" id="PTHR12199">
    <property type="entry name" value="INTERPHOTORECEPTOR MATRIX PROTEOGLYCAN"/>
    <property type="match status" value="1"/>
</dbReference>
<evidence type="ECO:0000256" key="16">
    <source>
        <dbReference type="ARBA" id="ARBA00045407"/>
    </source>
</evidence>
<feature type="domain" description="SEA" evidence="18">
    <location>
        <begin position="231"/>
        <end position="349"/>
    </location>
</feature>
<dbReference type="GO" id="GO:0008201">
    <property type="term" value="F:heparin binding"/>
    <property type="evidence" value="ECO:0007669"/>
    <property type="project" value="UniProtKB-KW"/>
</dbReference>
<evidence type="ECO:0000256" key="3">
    <source>
        <dbReference type="ARBA" id="ARBA00004593"/>
    </source>
</evidence>
<dbReference type="GO" id="GO:0001750">
    <property type="term" value="C:photoreceptor outer segment"/>
    <property type="evidence" value="ECO:0007669"/>
    <property type="project" value="UniProtKB-SubCell"/>
</dbReference>
<feature type="domain" description="SEA" evidence="18">
    <location>
        <begin position="731"/>
        <end position="844"/>
    </location>
</feature>
<evidence type="ECO:0000256" key="9">
    <source>
        <dbReference type="ARBA" id="ARBA00022981"/>
    </source>
</evidence>
<dbReference type="InterPro" id="IPR036364">
    <property type="entry name" value="SEA_dom_sf"/>
</dbReference>
<evidence type="ECO:0000256" key="7">
    <source>
        <dbReference type="ARBA" id="ARBA00022729"/>
    </source>
</evidence>
<evidence type="ECO:0000256" key="4">
    <source>
        <dbReference type="ARBA" id="ARBA00022525"/>
    </source>
</evidence>
<dbReference type="InterPro" id="IPR000082">
    <property type="entry name" value="SEA_dom"/>
</dbReference>
<dbReference type="PROSITE" id="PS50024">
    <property type="entry name" value="SEA"/>
    <property type="match status" value="2"/>
</dbReference>
<evidence type="ECO:0000256" key="6">
    <source>
        <dbReference type="ARBA" id="ARBA00022674"/>
    </source>
</evidence>
<evidence type="ECO:0000256" key="5">
    <source>
        <dbReference type="ARBA" id="ARBA00022530"/>
    </source>
</evidence>
<keyword evidence="12" id="KW-0966">Cell projection</keyword>
<keyword evidence="6" id="KW-0358">Heparin-binding</keyword>
<dbReference type="PANTHER" id="PTHR12199:SF3">
    <property type="entry name" value="INTERPHOTORECEPTOR MATRIX PROTEOGLYCAN 1"/>
    <property type="match status" value="1"/>
</dbReference>
<keyword evidence="7" id="KW-0732">Signal</keyword>
<dbReference type="Proteomes" id="UP000545332">
    <property type="component" value="Unassembled WGS sequence"/>
</dbReference>
<dbReference type="SMART" id="SM00200">
    <property type="entry name" value="SEA"/>
    <property type="match status" value="2"/>
</dbReference>
<evidence type="ECO:0000256" key="8">
    <source>
        <dbReference type="ARBA" id="ARBA00022737"/>
    </source>
</evidence>
<dbReference type="EMBL" id="VWPX01000516">
    <property type="protein sequence ID" value="NWI08290.1"/>
    <property type="molecule type" value="Genomic_DNA"/>
</dbReference>
<feature type="region of interest" description="Disordered" evidence="17">
    <location>
        <begin position="311"/>
        <end position="334"/>
    </location>
</feature>
<evidence type="ECO:0000256" key="17">
    <source>
        <dbReference type="SAM" id="MobiDB-lite"/>
    </source>
</evidence>
<dbReference type="GO" id="GO:0033165">
    <property type="term" value="C:interphotoreceptor matrix"/>
    <property type="evidence" value="ECO:0007669"/>
    <property type="project" value="UniProtKB-SubCell"/>
</dbReference>
<accession>A0A7K4JVY2</accession>
<dbReference type="InterPro" id="IPR039861">
    <property type="entry name" value="IMPG"/>
</dbReference>
<keyword evidence="13" id="KW-0373">Hyaluronic acid</keyword>
<keyword evidence="10" id="KW-0675">Receptor</keyword>
<evidence type="ECO:0000256" key="11">
    <source>
        <dbReference type="ARBA" id="ARBA00023180"/>
    </source>
</evidence>
<dbReference type="GO" id="GO:0005540">
    <property type="term" value="F:hyaluronic acid binding"/>
    <property type="evidence" value="ECO:0007669"/>
    <property type="project" value="UniProtKB-KW"/>
</dbReference>
<keyword evidence="11" id="KW-0325">Glycoprotein</keyword>
<evidence type="ECO:0000256" key="14">
    <source>
        <dbReference type="ARBA" id="ARBA00040753"/>
    </source>
</evidence>
<dbReference type="OrthoDB" id="9908153at2759"/>
<evidence type="ECO:0000256" key="12">
    <source>
        <dbReference type="ARBA" id="ARBA00023273"/>
    </source>
</evidence>
<keyword evidence="8" id="KW-0677">Repeat</keyword>
<evidence type="ECO:0000256" key="1">
    <source>
        <dbReference type="ARBA" id="ARBA00004437"/>
    </source>
</evidence>
<evidence type="ECO:0000256" key="13">
    <source>
        <dbReference type="ARBA" id="ARBA00023290"/>
    </source>
</evidence>
<dbReference type="SUPFAM" id="SSF82671">
    <property type="entry name" value="SEA domain"/>
    <property type="match status" value="2"/>
</dbReference>
<dbReference type="GO" id="GO:0001917">
    <property type="term" value="C:photoreceptor inner segment"/>
    <property type="evidence" value="ECO:0007669"/>
    <property type="project" value="UniProtKB-SubCell"/>
</dbReference>
<proteinExistence type="predicted"/>
<comment type="caution">
    <text evidence="19">The sequence shown here is derived from an EMBL/GenBank/DDBJ whole genome shotgun (WGS) entry which is preliminary data.</text>
</comment>
<sequence>LQCTSTAYAMYIYVHVYILSFLEIPNKINRGEVKHLADTSGSDKTERTTKRSRVSTIRRIFDMAKHRTKRSPFFPTGVKVCPQESVKQILASHQAYYRLRVCQEAVWEAFRIFLDRIPDTYEYQNWVTACQRETFCIFDIGKNFSNSQEHLEIIQRRVKHRTFQERKDEISIEKTGGKKLEDIPSISTGSPGAALSPYAPVPNGTLLNEIVNDTKTPVKELGTNAVPELPVEQMVEFSVTLTDQEYTPELSDPDSPQYRQLAAKFQLQMQKIFEKLPGFKEIHVLGFKSSSTIARYVVNFERDGSDIKSPADDLTTIGSNKVENEKAPLSPKDEKEVSAAKLTVTDLQQLVATALHEDRSLPVDLGTLQFTDESMKPPTDSDNDIQSMVTIPLATPDLEDSMSVELPLPYPSPAPVDQTGDTSISEFATETSVLSGEIRVPEDFNNFVSSETAFPTKPSRELSRERLLTSIEDTTADQQSFTVPFSALGSTHSPPKAEDSYLLPSADEYTSNELITDDLESPTEQAITLAVYTTGSFTPITFLEARDEKSEVEREKELTGITEPPFKEADQDDVAGQAVKIMDLPESSGDDILVTASTYLHTKTLPFFIGDLSAAQPGDVIAEALPSGQAAALPPATSPARGLSVIIDQSLEVTEAASAAGSAAPAGTGAGAQDVAAEWDGASEVSTAALEEAEHGSGYISVLRTRPAEATPAPTLKYVTTSSMTTAAKGKELVVFFSLRVTNMHFSDDLFNRSSSEYKALEQQFMQLLLPYLQSNLTGFKQLEILNFRNGSVIVNSKMKFARTVPYNITEAVHCVLEDFCDAAAERLNLEIDSYSLDIEPADQADPCKFLACDEFSECVTNEWSREADCLCKPGYASRDGLPCRSLCEMEPPLCVNGGKCELVPGRGAVCR</sequence>
<gene>
    <name evidence="19" type="primary">Impg1</name>
    <name evidence="19" type="ORF">CRYSOU_R12713</name>
</gene>
<protein>
    <recommendedName>
        <fullName evidence="14">Interphotoreceptor matrix proteoglycan 1</fullName>
    </recommendedName>
    <alternativeName>
        <fullName evidence="15">Sialoprotein associated with cones and rods</fullName>
    </alternativeName>
</protein>
<reference evidence="19 20" key="1">
    <citation type="submission" date="2019-09" db="EMBL/GenBank/DDBJ databases">
        <title>Bird 10,000 Genomes (B10K) Project - Family phase.</title>
        <authorList>
            <person name="Zhang G."/>
        </authorList>
    </citation>
    <scope>NUCLEOTIDE SEQUENCE [LARGE SCALE GENOMIC DNA]</scope>
    <source>
        <strain evidence="19">B10K-MSB-42743</strain>
        <tissue evidence="19">Heart</tissue>
    </source>
</reference>
<evidence type="ECO:0000256" key="10">
    <source>
        <dbReference type="ARBA" id="ARBA00023170"/>
    </source>
</evidence>